<feature type="transmembrane region" description="Helical" evidence="1">
    <location>
        <begin position="69"/>
        <end position="87"/>
    </location>
</feature>
<evidence type="ECO:0000313" key="3">
    <source>
        <dbReference type="Proteomes" id="UP000195667"/>
    </source>
</evidence>
<protein>
    <submittedName>
        <fullName evidence="2">Zinc/iron permease</fullName>
    </submittedName>
</protein>
<keyword evidence="3" id="KW-1185">Reference proteome</keyword>
<feature type="transmembrane region" description="Helical" evidence="1">
    <location>
        <begin position="6"/>
        <end position="27"/>
    </location>
</feature>
<accession>A0A1R4HG84</accession>
<dbReference type="RefSeq" id="WP_217884124.1">
    <property type="nucleotide sequence ID" value="NZ_FUKI01000144.1"/>
</dbReference>
<feature type="transmembrane region" description="Helical" evidence="1">
    <location>
        <begin position="135"/>
        <end position="153"/>
    </location>
</feature>
<sequence>MPINITLHNLLIMAIPASIALFGGILASIWKPSHATRSLIQHFAAGVVLAALAVELLPEIEREHAPGPVLIGSFAFGSLFMYALKLWTIKLEHNASLEEQSSGLNIGLMLATFLDVAMDGFIIGAGFAAGGSTGMILALGLSVELLFLGLALTSETVKGWRIVWISGALGTTVFLFAFLGNFLLADSSPAVIGAVLSFSAAALLYLVTEELLIEAHEVEEKSISTLVLFSGFLVFWSIQILGS</sequence>
<feature type="transmembrane region" description="Helical" evidence="1">
    <location>
        <begin position="190"/>
        <end position="213"/>
    </location>
</feature>
<feature type="transmembrane region" description="Helical" evidence="1">
    <location>
        <begin position="162"/>
        <end position="184"/>
    </location>
</feature>
<dbReference type="Proteomes" id="UP000195667">
    <property type="component" value="Unassembled WGS sequence"/>
</dbReference>
<feature type="transmembrane region" description="Helical" evidence="1">
    <location>
        <begin position="108"/>
        <end position="129"/>
    </location>
</feature>
<proteinExistence type="predicted"/>
<dbReference type="AlphaFoldDB" id="A0A1R4HG84"/>
<keyword evidence="1" id="KW-0472">Membrane</keyword>
<feature type="transmembrane region" description="Helical" evidence="1">
    <location>
        <begin position="225"/>
        <end position="242"/>
    </location>
</feature>
<feature type="transmembrane region" description="Helical" evidence="1">
    <location>
        <begin position="39"/>
        <end position="57"/>
    </location>
</feature>
<dbReference type="EMBL" id="FUKI01000144">
    <property type="protein sequence ID" value="SJM95235.1"/>
    <property type="molecule type" value="Genomic_DNA"/>
</dbReference>
<keyword evidence="1" id="KW-1133">Transmembrane helix</keyword>
<gene>
    <name evidence="2" type="ORF">CRENPOLYSF1_660032</name>
</gene>
<evidence type="ECO:0000256" key="1">
    <source>
        <dbReference type="SAM" id="Phobius"/>
    </source>
</evidence>
<keyword evidence="1" id="KW-0812">Transmembrane</keyword>
<evidence type="ECO:0000313" key="2">
    <source>
        <dbReference type="EMBL" id="SJM95235.1"/>
    </source>
</evidence>
<name>A0A1R4HG84_9GAMM</name>
<organism evidence="2 3">
    <name type="scientific">Crenothrix polyspora</name>
    <dbReference type="NCBI Taxonomy" id="360316"/>
    <lineage>
        <taxon>Bacteria</taxon>
        <taxon>Pseudomonadati</taxon>
        <taxon>Pseudomonadota</taxon>
        <taxon>Gammaproteobacteria</taxon>
        <taxon>Methylococcales</taxon>
        <taxon>Crenotrichaceae</taxon>
        <taxon>Crenothrix</taxon>
    </lineage>
</organism>
<reference evidence="3" key="1">
    <citation type="submission" date="2017-02" db="EMBL/GenBank/DDBJ databases">
        <authorList>
            <person name="Daims H."/>
        </authorList>
    </citation>
    <scope>NUCLEOTIDE SEQUENCE [LARGE SCALE GENOMIC DNA]</scope>
</reference>